<organism evidence="1 2">
    <name type="scientific">Streptomyces glomeratus</name>
    <dbReference type="NCBI Taxonomy" id="284452"/>
    <lineage>
        <taxon>Bacteria</taxon>
        <taxon>Bacillati</taxon>
        <taxon>Actinomycetota</taxon>
        <taxon>Actinomycetes</taxon>
        <taxon>Kitasatosporales</taxon>
        <taxon>Streptomycetaceae</taxon>
        <taxon>Streptomyces</taxon>
    </lineage>
</organism>
<evidence type="ECO:0000313" key="2">
    <source>
        <dbReference type="Proteomes" id="UP001501532"/>
    </source>
</evidence>
<dbReference type="EMBL" id="BAAAUF010000050">
    <property type="protein sequence ID" value="GAA3062104.1"/>
    <property type="molecule type" value="Genomic_DNA"/>
</dbReference>
<comment type="caution">
    <text evidence="1">The sequence shown here is derived from an EMBL/GenBank/DDBJ whole genome shotgun (WGS) entry which is preliminary data.</text>
</comment>
<reference evidence="2" key="1">
    <citation type="journal article" date="2019" name="Int. J. Syst. Evol. Microbiol.">
        <title>The Global Catalogue of Microorganisms (GCM) 10K type strain sequencing project: providing services to taxonomists for standard genome sequencing and annotation.</title>
        <authorList>
            <consortium name="The Broad Institute Genomics Platform"/>
            <consortium name="The Broad Institute Genome Sequencing Center for Infectious Disease"/>
            <person name="Wu L."/>
            <person name="Ma J."/>
        </authorList>
    </citation>
    <scope>NUCLEOTIDE SEQUENCE [LARGE SCALE GENOMIC DNA]</scope>
    <source>
        <strain evidence="2">JCM 9091</strain>
    </source>
</reference>
<gene>
    <name evidence="1" type="ORF">GCM10010448_51810</name>
</gene>
<proteinExistence type="predicted"/>
<keyword evidence="2" id="KW-1185">Reference proteome</keyword>
<dbReference type="Pfam" id="PF04250">
    <property type="entry name" value="DUF429"/>
    <property type="match status" value="1"/>
</dbReference>
<dbReference type="InterPro" id="IPR007362">
    <property type="entry name" value="DUF429"/>
</dbReference>
<sequence length="271" mass="28874">MPVHKDVGMTRGQAVTVGIDLAASARRTAVCRVVWQEAGGPAAEFLVPHDDGDLLDIVRTAGKTGLDCPLGWPSHFVDTVVAHHRGERLPAPARFGVRTDGRPGLDALRFRLTDDLTWRTTAMRPPLSVSTDLLGVVALRAAHLLDALAADGVAVPRDGSGTIAEVYPAAALRRWGIRPPGSYKSGTAEARSVREHIVGSLESGLGSPLPEPVRARCTDSHDHLDALICALVARAVLTGDTRWPGSADEREAARREGWIHLPGTDLAALCR</sequence>
<name>A0ABP6LZG5_9ACTN</name>
<dbReference type="Proteomes" id="UP001501532">
    <property type="component" value="Unassembled WGS sequence"/>
</dbReference>
<protein>
    <submittedName>
        <fullName evidence="1">DUF429 domain-containing protein</fullName>
    </submittedName>
</protein>
<accession>A0ABP6LZG5</accession>
<evidence type="ECO:0000313" key="1">
    <source>
        <dbReference type="EMBL" id="GAA3062104.1"/>
    </source>
</evidence>